<dbReference type="EMBL" id="QEWK01000021">
    <property type="protein sequence ID" value="RXX20120.1"/>
    <property type="molecule type" value="Genomic_DNA"/>
</dbReference>
<gene>
    <name evidence="2" type="ORF">DF217_10120</name>
</gene>
<dbReference type="Pfam" id="PF13953">
    <property type="entry name" value="PapC_C"/>
    <property type="match status" value="1"/>
</dbReference>
<dbReference type="InterPro" id="IPR043142">
    <property type="entry name" value="PapC-like_C_sf"/>
</dbReference>
<evidence type="ECO:0000259" key="1">
    <source>
        <dbReference type="Pfam" id="PF13953"/>
    </source>
</evidence>
<reference evidence="2 3" key="1">
    <citation type="submission" date="2018-05" db="EMBL/GenBank/DDBJ databases">
        <title>Streptococcus from otitis media.</title>
        <authorList>
            <person name="Wayes A.M."/>
            <person name="Jakubovics N.S."/>
        </authorList>
    </citation>
    <scope>NUCLEOTIDE SEQUENCE [LARGE SCALE GENOMIC DNA]</scope>
    <source>
        <strain evidence="2 3">NU39</strain>
    </source>
</reference>
<protein>
    <recommendedName>
        <fullName evidence="1">PapC-like C-terminal domain-containing protein</fullName>
    </recommendedName>
</protein>
<dbReference type="InterPro" id="IPR025949">
    <property type="entry name" value="PapC-like_C"/>
</dbReference>
<dbReference type="AlphaFoldDB" id="A0A4Q2FJ88"/>
<evidence type="ECO:0000313" key="2">
    <source>
        <dbReference type="EMBL" id="RXX20120.1"/>
    </source>
</evidence>
<organism evidence="2 3">
    <name type="scientific">Streptococcus oralis</name>
    <dbReference type="NCBI Taxonomy" id="1303"/>
    <lineage>
        <taxon>Bacteria</taxon>
        <taxon>Bacillati</taxon>
        <taxon>Bacillota</taxon>
        <taxon>Bacilli</taxon>
        <taxon>Lactobacillales</taxon>
        <taxon>Streptococcaceae</taxon>
        <taxon>Streptococcus</taxon>
    </lineage>
</organism>
<feature type="non-terminal residue" evidence="2">
    <location>
        <position position="1"/>
    </location>
</feature>
<evidence type="ECO:0000313" key="3">
    <source>
        <dbReference type="Proteomes" id="UP000289921"/>
    </source>
</evidence>
<sequence>AIQDASLADSGIVGDRGELYLSGLPEKGQVTLSWGENASTKCIFNYSLSTPESESVLIEQGVTCH</sequence>
<feature type="domain" description="PapC-like C-terminal" evidence="1">
    <location>
        <begin position="4"/>
        <end position="49"/>
    </location>
</feature>
<proteinExistence type="predicted"/>
<dbReference type="Gene3D" id="2.60.40.2070">
    <property type="match status" value="1"/>
</dbReference>
<accession>A0A4Q2FJ88</accession>
<dbReference type="Proteomes" id="UP000289921">
    <property type="component" value="Unassembled WGS sequence"/>
</dbReference>
<comment type="caution">
    <text evidence="2">The sequence shown here is derived from an EMBL/GenBank/DDBJ whole genome shotgun (WGS) entry which is preliminary data.</text>
</comment>
<name>A0A4Q2FJ88_STROR</name>